<dbReference type="InterPro" id="IPR008999">
    <property type="entry name" value="Actin-crosslinking"/>
</dbReference>
<dbReference type="InterPro" id="IPR007679">
    <property type="entry name" value="DUF569"/>
</dbReference>
<evidence type="ECO:0000313" key="5">
    <source>
        <dbReference type="Proteomes" id="UP000008021"/>
    </source>
</evidence>
<feature type="region of interest" description="Disordered" evidence="1">
    <location>
        <begin position="1"/>
        <end position="122"/>
    </location>
</feature>
<dbReference type="Gramene" id="OMERI06G04810.1">
    <property type="protein sequence ID" value="OMERI06G04810.1"/>
    <property type="gene ID" value="OMERI06G04810"/>
</dbReference>
<reference evidence="4" key="1">
    <citation type="submission" date="2015-04" db="UniProtKB">
        <authorList>
            <consortium name="EnsemblPlants"/>
        </authorList>
    </citation>
    <scope>IDENTIFICATION</scope>
</reference>
<dbReference type="EnsemblPlants" id="OMERI06G04810.1">
    <property type="protein sequence ID" value="OMERI06G04810.1"/>
    <property type="gene ID" value="OMERI06G04810"/>
</dbReference>
<dbReference type="Pfam" id="PF04601">
    <property type="entry name" value="DUF569"/>
    <property type="match status" value="1"/>
</dbReference>
<evidence type="ECO:0000313" key="4">
    <source>
        <dbReference type="EnsemblPlants" id="OMERI06G04810.1"/>
    </source>
</evidence>
<proteinExistence type="predicted"/>
<accession>A0A0E0DXD5</accession>
<dbReference type="Gene3D" id="2.80.10.50">
    <property type="match status" value="1"/>
</dbReference>
<dbReference type="InterPro" id="IPR054726">
    <property type="entry name" value="Ubiq_DUF569-assoc"/>
</dbReference>
<dbReference type="HOGENOM" id="CLU_046057_2_0_1"/>
<dbReference type="PANTHER" id="PTHR31205">
    <property type="entry name" value="ACTIN CROSS-LINKING PROTEIN (DUF569)"/>
    <property type="match status" value="1"/>
</dbReference>
<sequence>MTSSSMWARRPTCQRTRGLRPHLSAKGDNSFKLRPPWLLEPRAVTVATTSSPPSALPSPEHQETKSAAPPLPLAHRSSKKPEPRAASASRRSERQETRAPRLLRRSPEWSAKKPRTARRLRRSPEAMEQFHDGHHVWLRSRANGLYLCADDDRSGVSLQQDRASVHAAWAVHILHFNGGDVLMLHSAANGRYLAAYRAEGSWNRRDLNRLPSLTFSWYALGSRYGDDVLLRHFKSMFFLRALFRRDRISNSGGVGVCAMDRGTRTMQWVVEAIPPRDSLSGVYRVWYVRANPDGIISPNDWRLFLFYGRSVRNLSALLAIELGIRRPSDAILCVRAGFFGRLTPLVTNLPHNNMLLNLDIVVITAGTSDC</sequence>
<dbReference type="AlphaFoldDB" id="A0A0E0DXD5"/>
<feature type="domain" description="DUF569" evidence="2">
    <location>
        <begin position="127"/>
        <end position="196"/>
    </location>
</feature>
<feature type="compositionally biased region" description="Basic residues" evidence="1">
    <location>
        <begin position="112"/>
        <end position="121"/>
    </location>
</feature>
<dbReference type="STRING" id="40149.A0A0E0DXD5"/>
<name>A0A0E0DXD5_9ORYZ</name>
<dbReference type="PANTHER" id="PTHR31205:SF94">
    <property type="entry name" value="OS06G0161900 PROTEIN"/>
    <property type="match status" value="1"/>
</dbReference>
<feature type="compositionally biased region" description="Basic and acidic residues" evidence="1">
    <location>
        <begin position="90"/>
        <end position="111"/>
    </location>
</feature>
<dbReference type="Pfam" id="PF22932">
    <property type="entry name" value="Ubiq_DUF_assoc"/>
    <property type="match status" value="1"/>
</dbReference>
<evidence type="ECO:0000256" key="1">
    <source>
        <dbReference type="SAM" id="MobiDB-lite"/>
    </source>
</evidence>
<evidence type="ECO:0000259" key="2">
    <source>
        <dbReference type="Pfam" id="PF04601"/>
    </source>
</evidence>
<dbReference type="Proteomes" id="UP000008021">
    <property type="component" value="Chromosome 6"/>
</dbReference>
<evidence type="ECO:0000259" key="3">
    <source>
        <dbReference type="Pfam" id="PF22932"/>
    </source>
</evidence>
<organism evidence="4">
    <name type="scientific">Oryza meridionalis</name>
    <dbReference type="NCBI Taxonomy" id="40149"/>
    <lineage>
        <taxon>Eukaryota</taxon>
        <taxon>Viridiplantae</taxon>
        <taxon>Streptophyta</taxon>
        <taxon>Embryophyta</taxon>
        <taxon>Tracheophyta</taxon>
        <taxon>Spermatophyta</taxon>
        <taxon>Magnoliopsida</taxon>
        <taxon>Liliopsida</taxon>
        <taxon>Poales</taxon>
        <taxon>Poaceae</taxon>
        <taxon>BOP clade</taxon>
        <taxon>Oryzoideae</taxon>
        <taxon>Oryzeae</taxon>
        <taxon>Oryzinae</taxon>
        <taxon>Oryza</taxon>
    </lineage>
</organism>
<dbReference type="SUPFAM" id="SSF50405">
    <property type="entry name" value="Actin-crosslinking proteins"/>
    <property type="match status" value="1"/>
</dbReference>
<feature type="compositionally biased region" description="Low complexity" evidence="1">
    <location>
        <begin position="43"/>
        <end position="59"/>
    </location>
</feature>
<feature type="domain" description="DUF569" evidence="3">
    <location>
        <begin position="284"/>
        <end position="362"/>
    </location>
</feature>
<keyword evidence="5" id="KW-1185">Reference proteome</keyword>
<reference evidence="4" key="2">
    <citation type="submission" date="2018-05" db="EMBL/GenBank/DDBJ databases">
        <title>OmerRS3 (Oryza meridionalis Reference Sequence Version 3).</title>
        <authorList>
            <person name="Zhang J."/>
            <person name="Kudrna D."/>
            <person name="Lee S."/>
            <person name="Talag J."/>
            <person name="Welchert J."/>
            <person name="Wing R.A."/>
        </authorList>
    </citation>
    <scope>NUCLEOTIDE SEQUENCE [LARGE SCALE GENOMIC DNA]</scope>
    <source>
        <strain evidence="4">cv. OR44</strain>
    </source>
</reference>
<protein>
    <submittedName>
        <fullName evidence="4">Uncharacterized protein</fullName>
    </submittedName>
</protein>